<dbReference type="Gene3D" id="3.50.50.60">
    <property type="entry name" value="FAD/NAD(P)-binding domain"/>
    <property type="match status" value="1"/>
</dbReference>
<proteinExistence type="inferred from homology"/>
<evidence type="ECO:0000256" key="1">
    <source>
        <dbReference type="ARBA" id="ARBA00001974"/>
    </source>
</evidence>
<organism evidence="7 8">
    <name type="scientific">Parashewanella spongiae</name>
    <dbReference type="NCBI Taxonomy" id="342950"/>
    <lineage>
        <taxon>Bacteria</taxon>
        <taxon>Pseudomonadati</taxon>
        <taxon>Pseudomonadota</taxon>
        <taxon>Gammaproteobacteria</taxon>
        <taxon>Alteromonadales</taxon>
        <taxon>Shewanellaceae</taxon>
        <taxon>Parashewanella</taxon>
    </lineage>
</organism>
<keyword evidence="3" id="KW-0285">Flavoprotein</keyword>
<dbReference type="SUPFAM" id="SSF51905">
    <property type="entry name" value="FAD/NAD(P)-binding domain"/>
    <property type="match status" value="1"/>
</dbReference>
<keyword evidence="5" id="KW-0560">Oxidoreductase</keyword>
<comment type="caution">
    <text evidence="7">The sequence shown here is derived from an EMBL/GenBank/DDBJ whole genome shotgun (WGS) entry which is preliminary data.</text>
</comment>
<dbReference type="PROSITE" id="PS00978">
    <property type="entry name" value="FAD_G3PDH_2"/>
    <property type="match status" value="1"/>
</dbReference>
<dbReference type="PANTHER" id="PTHR11985">
    <property type="entry name" value="GLYCEROL-3-PHOSPHATE DEHYDROGENASE"/>
    <property type="match status" value="1"/>
</dbReference>
<name>A0A3A6U1H0_9GAMM</name>
<keyword evidence="8" id="KW-1185">Reference proteome</keyword>
<evidence type="ECO:0000256" key="3">
    <source>
        <dbReference type="ARBA" id="ARBA00022630"/>
    </source>
</evidence>
<feature type="domain" description="FAD dependent oxidoreductase" evidence="6">
    <location>
        <begin position="19"/>
        <end position="325"/>
    </location>
</feature>
<dbReference type="EMBL" id="QYYH01000035">
    <property type="protein sequence ID" value="RJY17868.1"/>
    <property type="molecule type" value="Genomic_DNA"/>
</dbReference>
<dbReference type="PANTHER" id="PTHR11985:SF15">
    <property type="entry name" value="GLYCEROL-3-PHOSPHATE DEHYDROGENASE, MITOCHONDRIAL"/>
    <property type="match status" value="1"/>
</dbReference>
<dbReference type="GO" id="GO:0004368">
    <property type="term" value="F:glycerol-3-phosphate dehydrogenase (quinone) activity"/>
    <property type="evidence" value="ECO:0007669"/>
    <property type="project" value="InterPro"/>
</dbReference>
<dbReference type="InterPro" id="IPR006076">
    <property type="entry name" value="FAD-dep_OxRdtase"/>
</dbReference>
<dbReference type="Pfam" id="PF01266">
    <property type="entry name" value="DAO"/>
    <property type="match status" value="1"/>
</dbReference>
<dbReference type="AlphaFoldDB" id="A0A3A6U1H0"/>
<sequence length="357" mass="40780">MGQTLFPNRLKSVRDLALYLESAQFGLVRESLKERQKLLEIANHLVKPVKFYIPIYKESKRNGWLIILGLSFYYVLSGFSKWGRFKLIPMKNWDEIKGIKKSGLKIILQYWDGQTDDLKLCEQVAHSATILGANIVEGAQCTSIIKQSSGYKLTYALSNDLFEIECSAIINTAGPWANQLLDTVKPKIEPPSINWVQGTHLLLDIPAAEGIVYLESCFDERVIFVMPWYGKTLIGTTETSLTCLPEVIKPTEDEIRYLLGVFVHYFQQYGDINDLRELMIKTFCGVRILPSSKDKAFHTSRETLMHMDQTHPNFLSVFGGKLTTYRLTAKKTVSWLEKQLGKRHKVADFDTITLQDN</sequence>
<evidence type="ECO:0000256" key="2">
    <source>
        <dbReference type="ARBA" id="ARBA00007330"/>
    </source>
</evidence>
<keyword evidence="4" id="KW-0274">FAD</keyword>
<evidence type="ECO:0000313" key="7">
    <source>
        <dbReference type="EMBL" id="RJY17868.1"/>
    </source>
</evidence>
<dbReference type="InterPro" id="IPR000447">
    <property type="entry name" value="G3P_DH_FAD-dep"/>
</dbReference>
<dbReference type="Gene3D" id="3.30.9.10">
    <property type="entry name" value="D-Amino Acid Oxidase, subunit A, domain 2"/>
    <property type="match status" value="1"/>
</dbReference>
<dbReference type="GO" id="GO:0046168">
    <property type="term" value="P:glycerol-3-phosphate catabolic process"/>
    <property type="evidence" value="ECO:0007669"/>
    <property type="project" value="TreeGrafter"/>
</dbReference>
<dbReference type="Proteomes" id="UP000273022">
    <property type="component" value="Unassembled WGS sequence"/>
</dbReference>
<gene>
    <name evidence="7" type="ORF">D5R81_07470</name>
</gene>
<evidence type="ECO:0000313" key="8">
    <source>
        <dbReference type="Proteomes" id="UP000273022"/>
    </source>
</evidence>
<reference evidence="7 8" key="1">
    <citation type="submission" date="2018-09" db="EMBL/GenBank/DDBJ databases">
        <title>Phylogeny of the Shewanellaceae, and recommendation for two new genera, Pseudoshewanella and Parashewanella.</title>
        <authorList>
            <person name="Wang G."/>
        </authorList>
    </citation>
    <scope>NUCLEOTIDE SEQUENCE [LARGE SCALE GENOMIC DNA]</scope>
    <source>
        <strain evidence="7 8">KCTC 22492</strain>
    </source>
</reference>
<dbReference type="InterPro" id="IPR036188">
    <property type="entry name" value="FAD/NAD-bd_sf"/>
</dbReference>
<comment type="similarity">
    <text evidence="2">Belongs to the FAD-dependent glycerol-3-phosphate dehydrogenase family.</text>
</comment>
<protein>
    <submittedName>
        <fullName evidence="7">FAD-dependent oxidoreductase</fullName>
    </submittedName>
</protein>
<evidence type="ECO:0000256" key="5">
    <source>
        <dbReference type="ARBA" id="ARBA00023002"/>
    </source>
</evidence>
<evidence type="ECO:0000256" key="4">
    <source>
        <dbReference type="ARBA" id="ARBA00022827"/>
    </source>
</evidence>
<evidence type="ECO:0000259" key="6">
    <source>
        <dbReference type="Pfam" id="PF01266"/>
    </source>
</evidence>
<accession>A0A3A6U1H0</accession>
<comment type="cofactor">
    <cofactor evidence="1">
        <name>FAD</name>
        <dbReference type="ChEBI" id="CHEBI:57692"/>
    </cofactor>
</comment>
<dbReference type="OrthoDB" id="9766796at2"/>